<gene>
    <name evidence="1" type="ORF">SAMN05216190_11959</name>
</gene>
<organism evidence="1 2">
    <name type="scientific">Pseudomonas borbori</name>
    <dbReference type="NCBI Taxonomy" id="289003"/>
    <lineage>
        <taxon>Bacteria</taxon>
        <taxon>Pseudomonadati</taxon>
        <taxon>Pseudomonadota</taxon>
        <taxon>Gammaproteobacteria</taxon>
        <taxon>Pseudomonadales</taxon>
        <taxon>Pseudomonadaceae</taxon>
        <taxon>Pseudomonas</taxon>
    </lineage>
</organism>
<dbReference type="OrthoDB" id="9864442at2"/>
<evidence type="ECO:0000313" key="2">
    <source>
        <dbReference type="Proteomes" id="UP000198784"/>
    </source>
</evidence>
<dbReference type="AlphaFoldDB" id="A0A1I5TBJ5"/>
<accession>A0A1I5TBJ5</accession>
<reference evidence="2" key="1">
    <citation type="submission" date="2016-10" db="EMBL/GenBank/DDBJ databases">
        <authorList>
            <person name="Varghese N."/>
            <person name="Submissions S."/>
        </authorList>
    </citation>
    <scope>NUCLEOTIDE SEQUENCE [LARGE SCALE GENOMIC DNA]</scope>
    <source>
        <strain evidence="2">DSM 17834</strain>
    </source>
</reference>
<dbReference type="EMBL" id="FOWX01000019">
    <property type="protein sequence ID" value="SFP80191.1"/>
    <property type="molecule type" value="Genomic_DNA"/>
</dbReference>
<sequence length="197" mass="22362">MDELLALITAGALIPAISLLVKKLIIDNAFKALENEISIKDKDGKEFKFVVNSNATSNEIRDIFESELKFESSVKKSLENFINTHKKNNLHLSHGKNLDFLLRHNDRRIGIEAKSNANKFKAKWILNYFKENNEIDELIMIIDSKIPETLLKEVNNFDKGKKIKFISSPGGRGLSKSINNVLEADLGINKTLHRTSR</sequence>
<dbReference type="RefSeq" id="WP_141123952.1">
    <property type="nucleotide sequence ID" value="NZ_FOWX01000019.1"/>
</dbReference>
<keyword evidence="2" id="KW-1185">Reference proteome</keyword>
<protein>
    <submittedName>
        <fullName evidence="1">Uncharacterized protein</fullName>
    </submittedName>
</protein>
<proteinExistence type="predicted"/>
<name>A0A1I5TBJ5_9PSED</name>
<dbReference type="Proteomes" id="UP000198784">
    <property type="component" value="Unassembled WGS sequence"/>
</dbReference>
<evidence type="ECO:0000313" key="1">
    <source>
        <dbReference type="EMBL" id="SFP80191.1"/>
    </source>
</evidence>